<keyword evidence="6" id="KW-0539">Nucleus</keyword>
<organism evidence="10 11">
    <name type="scientific">Acorus gramineus</name>
    <name type="common">Dwarf sweet flag</name>
    <dbReference type="NCBI Taxonomy" id="55184"/>
    <lineage>
        <taxon>Eukaryota</taxon>
        <taxon>Viridiplantae</taxon>
        <taxon>Streptophyta</taxon>
        <taxon>Embryophyta</taxon>
        <taxon>Tracheophyta</taxon>
        <taxon>Spermatophyta</taxon>
        <taxon>Magnoliopsida</taxon>
        <taxon>Liliopsida</taxon>
        <taxon>Acoraceae</taxon>
        <taxon>Acorus</taxon>
    </lineage>
</organism>
<feature type="domain" description="WRKY" evidence="9">
    <location>
        <begin position="164"/>
        <end position="227"/>
    </location>
</feature>
<evidence type="ECO:0000256" key="8">
    <source>
        <dbReference type="SAM" id="MobiDB-lite"/>
    </source>
</evidence>
<proteinExistence type="inferred from homology"/>
<keyword evidence="7" id="KW-0175">Coiled coil</keyword>
<reference evidence="10" key="2">
    <citation type="submission" date="2023-06" db="EMBL/GenBank/DDBJ databases">
        <authorList>
            <person name="Ma L."/>
            <person name="Liu K.-W."/>
            <person name="Li Z."/>
            <person name="Hsiao Y.-Y."/>
            <person name="Qi Y."/>
            <person name="Fu T."/>
            <person name="Tang G."/>
            <person name="Zhang D."/>
            <person name="Sun W.-H."/>
            <person name="Liu D.-K."/>
            <person name="Li Y."/>
            <person name="Chen G.-Z."/>
            <person name="Liu X.-D."/>
            <person name="Liao X.-Y."/>
            <person name="Jiang Y.-T."/>
            <person name="Yu X."/>
            <person name="Hao Y."/>
            <person name="Huang J."/>
            <person name="Zhao X.-W."/>
            <person name="Ke S."/>
            <person name="Chen Y.-Y."/>
            <person name="Wu W.-L."/>
            <person name="Hsu J.-L."/>
            <person name="Lin Y.-F."/>
            <person name="Huang M.-D."/>
            <person name="Li C.-Y."/>
            <person name="Huang L."/>
            <person name="Wang Z.-W."/>
            <person name="Zhao X."/>
            <person name="Zhong W.-Y."/>
            <person name="Peng D.-H."/>
            <person name="Ahmad S."/>
            <person name="Lan S."/>
            <person name="Zhang J.-S."/>
            <person name="Tsai W.-C."/>
            <person name="Van De Peer Y."/>
            <person name="Liu Z.-J."/>
        </authorList>
    </citation>
    <scope>NUCLEOTIDE SEQUENCE</scope>
    <source>
        <strain evidence="10">SCP</strain>
        <tissue evidence="10">Leaves</tissue>
    </source>
</reference>
<evidence type="ECO:0000256" key="3">
    <source>
        <dbReference type="ARBA" id="ARBA00023015"/>
    </source>
</evidence>
<protein>
    <submittedName>
        <fullName evidence="10">WRKY transcription factor 40</fullName>
    </submittedName>
</protein>
<dbReference type="GO" id="GO:0043565">
    <property type="term" value="F:sequence-specific DNA binding"/>
    <property type="evidence" value="ECO:0007669"/>
    <property type="project" value="InterPro"/>
</dbReference>
<dbReference type="EMBL" id="JAUJYN010000006">
    <property type="protein sequence ID" value="KAK1269692.1"/>
    <property type="molecule type" value="Genomic_DNA"/>
</dbReference>
<keyword evidence="5" id="KW-0804">Transcription</keyword>
<evidence type="ECO:0000313" key="10">
    <source>
        <dbReference type="EMBL" id="KAK1269692.1"/>
    </source>
</evidence>
<sequence length="319" mass="35335">MRSSWIADASKGFNLDLNLDSFRSQPSRIPINFMGVGNKVSMRDEVSVLKADLNKMKEENRRLTEMLSAVTEYYATLQSRLGLATTSTASDKDRMLQLLPSRKRKAENNQEVKSDVVNESITCSINNDNVVESSSIEEEYSCKKPKEDPKTMVSRAYVRTEPSNTSLVVKDGYQWRKYGQKVTRDNPSPRAYFRCSFAPGCPVKKKVQRSAEDPSVLVATYEGEHNHTNCAKPDTPPPAPVLINSTSPASPTVVPLDQTQPGLSQSSCVVRAPRREIKYSPELEKHLMEQMASTLTRDPGFTSALAAAISGIIMPNSPA</sequence>
<dbReference type="AlphaFoldDB" id="A0AAV9B0Y2"/>
<dbReference type="GO" id="GO:0003700">
    <property type="term" value="F:DNA-binding transcription factor activity"/>
    <property type="evidence" value="ECO:0007669"/>
    <property type="project" value="InterPro"/>
</dbReference>
<dbReference type="Proteomes" id="UP001179952">
    <property type="component" value="Unassembled WGS sequence"/>
</dbReference>
<comment type="subcellular location">
    <subcellularLocation>
        <location evidence="1">Nucleus</location>
    </subcellularLocation>
</comment>
<dbReference type="GO" id="GO:0005634">
    <property type="term" value="C:nucleus"/>
    <property type="evidence" value="ECO:0007669"/>
    <property type="project" value="UniProtKB-SubCell"/>
</dbReference>
<dbReference type="SUPFAM" id="SSF118290">
    <property type="entry name" value="WRKY DNA-binding domain"/>
    <property type="match status" value="1"/>
</dbReference>
<feature type="region of interest" description="Disordered" evidence="8">
    <location>
        <begin position="226"/>
        <end position="267"/>
    </location>
</feature>
<evidence type="ECO:0000256" key="2">
    <source>
        <dbReference type="ARBA" id="ARBA00008189"/>
    </source>
</evidence>
<dbReference type="PANTHER" id="PTHR31429:SF3">
    <property type="entry name" value="WRKY TRANSCRIPTION FACTOR 40-RELATED"/>
    <property type="match status" value="1"/>
</dbReference>
<accession>A0AAV9B0Y2</accession>
<feature type="compositionally biased region" description="Polar residues" evidence="8">
    <location>
        <begin position="257"/>
        <end position="267"/>
    </location>
</feature>
<evidence type="ECO:0000256" key="6">
    <source>
        <dbReference type="ARBA" id="ARBA00023242"/>
    </source>
</evidence>
<dbReference type="InterPro" id="IPR003657">
    <property type="entry name" value="WRKY_dom"/>
</dbReference>
<dbReference type="Pfam" id="PF03106">
    <property type="entry name" value="WRKY"/>
    <property type="match status" value="1"/>
</dbReference>
<dbReference type="SMART" id="SM00774">
    <property type="entry name" value="WRKY"/>
    <property type="match status" value="1"/>
</dbReference>
<evidence type="ECO:0000256" key="5">
    <source>
        <dbReference type="ARBA" id="ARBA00023163"/>
    </source>
</evidence>
<gene>
    <name evidence="10" type="ORF">QJS04_geneDACA013702</name>
</gene>
<name>A0AAV9B0Y2_ACOGR</name>
<evidence type="ECO:0000259" key="9">
    <source>
        <dbReference type="PROSITE" id="PS50811"/>
    </source>
</evidence>
<comment type="caution">
    <text evidence="10">The sequence shown here is derived from an EMBL/GenBank/DDBJ whole genome shotgun (WGS) entry which is preliminary data.</text>
</comment>
<evidence type="ECO:0000256" key="4">
    <source>
        <dbReference type="ARBA" id="ARBA00023125"/>
    </source>
</evidence>
<comment type="similarity">
    <text evidence="2">Belongs to the WRKY group II-a family.</text>
</comment>
<dbReference type="PANTHER" id="PTHR31429">
    <property type="entry name" value="WRKY TRANSCRIPTION FACTOR 36-RELATED"/>
    <property type="match status" value="1"/>
</dbReference>
<dbReference type="Gene3D" id="2.20.25.80">
    <property type="entry name" value="WRKY domain"/>
    <property type="match status" value="1"/>
</dbReference>
<feature type="coiled-coil region" evidence="7">
    <location>
        <begin position="39"/>
        <end position="66"/>
    </location>
</feature>
<keyword evidence="4" id="KW-0238">DNA-binding</keyword>
<dbReference type="GO" id="GO:0051707">
    <property type="term" value="P:response to other organism"/>
    <property type="evidence" value="ECO:0007669"/>
    <property type="project" value="UniProtKB-ARBA"/>
</dbReference>
<dbReference type="InterPro" id="IPR036576">
    <property type="entry name" value="WRKY_dom_sf"/>
</dbReference>
<dbReference type="FunFam" id="2.20.25.80:FF:000008">
    <property type="entry name" value="WRKY transcription factor 40"/>
    <property type="match status" value="1"/>
</dbReference>
<dbReference type="InterPro" id="IPR044810">
    <property type="entry name" value="WRKY_plant"/>
</dbReference>
<evidence type="ECO:0000313" key="11">
    <source>
        <dbReference type="Proteomes" id="UP001179952"/>
    </source>
</evidence>
<keyword evidence="11" id="KW-1185">Reference proteome</keyword>
<evidence type="ECO:0000256" key="7">
    <source>
        <dbReference type="SAM" id="Coils"/>
    </source>
</evidence>
<evidence type="ECO:0000256" key="1">
    <source>
        <dbReference type="ARBA" id="ARBA00004123"/>
    </source>
</evidence>
<keyword evidence="3" id="KW-0805">Transcription regulation</keyword>
<reference evidence="10" key="1">
    <citation type="journal article" date="2023" name="Nat. Commun.">
        <title>Diploid and tetraploid genomes of Acorus and the evolution of monocots.</title>
        <authorList>
            <person name="Ma L."/>
            <person name="Liu K.W."/>
            <person name="Li Z."/>
            <person name="Hsiao Y.Y."/>
            <person name="Qi Y."/>
            <person name="Fu T."/>
            <person name="Tang G.D."/>
            <person name="Zhang D."/>
            <person name="Sun W.H."/>
            <person name="Liu D.K."/>
            <person name="Li Y."/>
            <person name="Chen G.Z."/>
            <person name="Liu X.D."/>
            <person name="Liao X.Y."/>
            <person name="Jiang Y.T."/>
            <person name="Yu X."/>
            <person name="Hao Y."/>
            <person name="Huang J."/>
            <person name="Zhao X.W."/>
            <person name="Ke S."/>
            <person name="Chen Y.Y."/>
            <person name="Wu W.L."/>
            <person name="Hsu J.L."/>
            <person name="Lin Y.F."/>
            <person name="Huang M.D."/>
            <person name="Li C.Y."/>
            <person name="Huang L."/>
            <person name="Wang Z.W."/>
            <person name="Zhao X."/>
            <person name="Zhong W.Y."/>
            <person name="Peng D.H."/>
            <person name="Ahmad S."/>
            <person name="Lan S."/>
            <person name="Zhang J.S."/>
            <person name="Tsai W.C."/>
            <person name="Van de Peer Y."/>
            <person name="Liu Z.J."/>
        </authorList>
    </citation>
    <scope>NUCLEOTIDE SEQUENCE</scope>
    <source>
        <strain evidence="10">SCP</strain>
    </source>
</reference>
<dbReference type="PROSITE" id="PS50811">
    <property type="entry name" value="WRKY"/>
    <property type="match status" value="1"/>
</dbReference>